<sequence>MIPASSSRDDVEASTGDTRGVATLQRLPRWRDLRDGDTAMLPPASFPPLRSLLAGDHAVLFVQFPLLALN</sequence>
<reference evidence="1 2" key="1">
    <citation type="submission" date="2018-04" db="EMBL/GenBank/DDBJ databases">
        <title>WGS assembly of Panicum hallii var. hallii HAL2.</title>
        <authorList>
            <person name="Lovell J."/>
            <person name="Jenkins J."/>
            <person name="Lowry D."/>
            <person name="Mamidi S."/>
            <person name="Sreedasyam A."/>
            <person name="Weng X."/>
            <person name="Barry K."/>
            <person name="Bonette J."/>
            <person name="Campitelli B."/>
            <person name="Daum C."/>
            <person name="Gordon S."/>
            <person name="Gould B."/>
            <person name="Lipzen A."/>
            <person name="MacQueen A."/>
            <person name="Palacio-Mejia J."/>
            <person name="Plott C."/>
            <person name="Shakirov E."/>
            <person name="Shu S."/>
            <person name="Yoshinaga Y."/>
            <person name="Zane M."/>
            <person name="Rokhsar D."/>
            <person name="Grimwood J."/>
            <person name="Schmutz J."/>
            <person name="Juenger T."/>
        </authorList>
    </citation>
    <scope>NUCLEOTIDE SEQUENCE [LARGE SCALE GENOMIC DNA]</scope>
    <source>
        <strain evidence="2">cv. HAL2</strain>
    </source>
</reference>
<evidence type="ECO:0000313" key="2">
    <source>
        <dbReference type="Proteomes" id="UP000244336"/>
    </source>
</evidence>
<dbReference type="EMBL" id="CM009749">
    <property type="protein sequence ID" value="PUZ76023.1"/>
    <property type="molecule type" value="Genomic_DNA"/>
</dbReference>
<dbReference type="Proteomes" id="UP000244336">
    <property type="component" value="Chromosome 1"/>
</dbReference>
<dbReference type="Gramene" id="PUZ76023">
    <property type="protein sequence ID" value="PUZ76023"/>
    <property type="gene ID" value="GQ55_1G258000"/>
</dbReference>
<accession>A0A2T7F7G3</accession>
<dbReference type="AlphaFoldDB" id="A0A2T7F7G3"/>
<gene>
    <name evidence="1" type="ORF">GQ55_1G258000</name>
</gene>
<name>A0A2T7F7G3_9POAL</name>
<keyword evidence="2" id="KW-1185">Reference proteome</keyword>
<proteinExistence type="predicted"/>
<protein>
    <submittedName>
        <fullName evidence="1">Uncharacterized protein</fullName>
    </submittedName>
</protein>
<evidence type="ECO:0000313" key="1">
    <source>
        <dbReference type="EMBL" id="PUZ76023.1"/>
    </source>
</evidence>
<organism evidence="1 2">
    <name type="scientific">Panicum hallii var. hallii</name>
    <dbReference type="NCBI Taxonomy" id="1504633"/>
    <lineage>
        <taxon>Eukaryota</taxon>
        <taxon>Viridiplantae</taxon>
        <taxon>Streptophyta</taxon>
        <taxon>Embryophyta</taxon>
        <taxon>Tracheophyta</taxon>
        <taxon>Spermatophyta</taxon>
        <taxon>Magnoliopsida</taxon>
        <taxon>Liliopsida</taxon>
        <taxon>Poales</taxon>
        <taxon>Poaceae</taxon>
        <taxon>PACMAD clade</taxon>
        <taxon>Panicoideae</taxon>
        <taxon>Panicodae</taxon>
        <taxon>Paniceae</taxon>
        <taxon>Panicinae</taxon>
        <taxon>Panicum</taxon>
        <taxon>Panicum sect. Panicum</taxon>
    </lineage>
</organism>